<gene>
    <name evidence="3" type="ORF">AABB29_18555</name>
</gene>
<name>A0ABZ2V2T6_9RHOB</name>
<dbReference type="InterPro" id="IPR034660">
    <property type="entry name" value="DinB/YfiT-like"/>
</dbReference>
<evidence type="ECO:0000256" key="1">
    <source>
        <dbReference type="ARBA" id="ARBA00008635"/>
    </source>
</evidence>
<dbReference type="Proteomes" id="UP001440612">
    <property type="component" value="Chromosome"/>
</dbReference>
<protein>
    <submittedName>
        <fullName evidence="3">DinB family protein</fullName>
    </submittedName>
</protein>
<dbReference type="Gene3D" id="1.20.120.450">
    <property type="entry name" value="dinb family like domain"/>
    <property type="match status" value="1"/>
</dbReference>
<dbReference type="EMBL" id="CP150951">
    <property type="protein sequence ID" value="WZC48812.1"/>
    <property type="molecule type" value="Genomic_DNA"/>
</dbReference>
<dbReference type="SUPFAM" id="SSF109854">
    <property type="entry name" value="DinB/YfiT-like putative metalloenzymes"/>
    <property type="match status" value="1"/>
</dbReference>
<sequence>MGSLYAAQAYNNAWANHRLITACRQLPADQLSQDRQGFFGSIIATLNHILIVDWFYVSALEGRCMGQSAFVDEIPHPGIAELALQQRQIDERFIRLCEAPTAELEGRKIELLRRGSIQIERFDRTFLHLIQHQIHHRGQVHGMLSSTDVPPPQLDEFYMAWDADRQLRAPDFSKLGFFEDKIWG</sequence>
<reference evidence="4" key="1">
    <citation type="submission" date="2024-04" db="EMBL/GenBank/DDBJ databases">
        <title>Phylogenomic analyses of a clade within the roseobacter group suggest taxonomic reassignments of species of the genera Aestuariivita, Citreicella, Loktanella, Nautella, Pelagibaca, Ruegeria, Thalassobius, Thiobacimonas and Tropicibacter, and the proposal o.</title>
        <authorList>
            <person name="Jeon C.O."/>
        </authorList>
    </citation>
    <scope>NUCLEOTIDE SEQUENCE [LARGE SCALE GENOMIC DNA]</scope>
    <source>
        <strain evidence="4">BS5-3</strain>
    </source>
</reference>
<proteinExistence type="inferred from homology"/>
<dbReference type="PANTHER" id="PTHR37302:SF3">
    <property type="entry name" value="DAMAGE-INDUCIBLE PROTEIN DINB"/>
    <property type="match status" value="1"/>
</dbReference>
<comment type="similarity">
    <text evidence="1">Belongs to the DinB family.</text>
</comment>
<organism evidence="3 4">
    <name type="scientific">Yoonia phaeophyticola</name>
    <dbReference type="NCBI Taxonomy" id="3137369"/>
    <lineage>
        <taxon>Bacteria</taxon>
        <taxon>Pseudomonadati</taxon>
        <taxon>Pseudomonadota</taxon>
        <taxon>Alphaproteobacteria</taxon>
        <taxon>Rhodobacterales</taxon>
        <taxon>Paracoccaceae</taxon>
        <taxon>Yoonia</taxon>
    </lineage>
</organism>
<accession>A0ABZ2V2T6</accession>
<evidence type="ECO:0000313" key="4">
    <source>
        <dbReference type="Proteomes" id="UP001440612"/>
    </source>
</evidence>
<evidence type="ECO:0000313" key="3">
    <source>
        <dbReference type="EMBL" id="WZC48812.1"/>
    </source>
</evidence>
<evidence type="ECO:0000256" key="2">
    <source>
        <dbReference type="ARBA" id="ARBA00022723"/>
    </source>
</evidence>
<dbReference type="InterPro" id="IPR007837">
    <property type="entry name" value="DinB"/>
</dbReference>
<dbReference type="PANTHER" id="PTHR37302">
    <property type="entry name" value="SLR1116 PROTEIN"/>
    <property type="match status" value="1"/>
</dbReference>
<dbReference type="Pfam" id="PF05163">
    <property type="entry name" value="DinB"/>
    <property type="match status" value="1"/>
</dbReference>
<keyword evidence="4" id="KW-1185">Reference proteome</keyword>
<dbReference type="RefSeq" id="WP_341366925.1">
    <property type="nucleotide sequence ID" value="NZ_CP150951.2"/>
</dbReference>
<keyword evidence="2" id="KW-0479">Metal-binding</keyword>